<dbReference type="InterPro" id="IPR036679">
    <property type="entry name" value="FlgN-like_sf"/>
</dbReference>
<dbReference type="Proteomes" id="UP001431449">
    <property type="component" value="Unassembled WGS sequence"/>
</dbReference>
<dbReference type="EMBL" id="JALNMH010000014">
    <property type="protein sequence ID" value="MCK7595175.1"/>
    <property type="molecule type" value="Genomic_DNA"/>
</dbReference>
<dbReference type="SUPFAM" id="SSF140566">
    <property type="entry name" value="FlgN-like"/>
    <property type="match status" value="1"/>
</dbReference>
<accession>A0ABT0GKU7</accession>
<gene>
    <name evidence="1" type="ORF">M0G41_16050</name>
</gene>
<keyword evidence="2" id="KW-1185">Reference proteome</keyword>
<keyword evidence="1" id="KW-0282">Flagellum</keyword>
<dbReference type="RefSeq" id="WP_248210947.1">
    <property type="nucleotide sequence ID" value="NZ_JALNMH010000014.1"/>
</dbReference>
<keyword evidence="1" id="KW-0969">Cilium</keyword>
<evidence type="ECO:0000313" key="2">
    <source>
        <dbReference type="Proteomes" id="UP001431449"/>
    </source>
</evidence>
<protein>
    <submittedName>
        <fullName evidence="1">Flagellar protein FlgN</fullName>
    </submittedName>
</protein>
<comment type="caution">
    <text evidence="1">The sequence shown here is derived from an EMBL/GenBank/DDBJ whole genome shotgun (WGS) entry which is preliminary data.</text>
</comment>
<proteinExistence type="predicted"/>
<keyword evidence="1" id="KW-0966">Cell projection</keyword>
<reference evidence="1" key="1">
    <citation type="submission" date="2022-04" db="EMBL/GenBank/DDBJ databases">
        <title>Lysobacter sp. CAU 1642 isolated from sea sand.</title>
        <authorList>
            <person name="Kim W."/>
        </authorList>
    </citation>
    <scope>NUCLEOTIDE SEQUENCE</scope>
    <source>
        <strain evidence="1">CAU 1642</strain>
    </source>
</reference>
<name>A0ABT0GKU7_9GAMM</name>
<sequence>MVAQAIDALSYALEDERRALASNDAEALLDANRAKLSALQVLEGNPPPPESHQRLRELMDLNRANGNLLARRQREVRWALRHLGRTETASGYARDGRLSSVASGRALGIG</sequence>
<organism evidence="1 2">
    <name type="scientific">Pseudomarimonas salicorniae</name>
    <dbReference type="NCBI Taxonomy" id="2933270"/>
    <lineage>
        <taxon>Bacteria</taxon>
        <taxon>Pseudomonadati</taxon>
        <taxon>Pseudomonadota</taxon>
        <taxon>Gammaproteobacteria</taxon>
        <taxon>Lysobacterales</taxon>
        <taxon>Lysobacteraceae</taxon>
        <taxon>Pseudomarimonas</taxon>
    </lineage>
</organism>
<evidence type="ECO:0000313" key="1">
    <source>
        <dbReference type="EMBL" id="MCK7595175.1"/>
    </source>
</evidence>